<protein>
    <submittedName>
        <fullName evidence="1">Uncharacterized protein</fullName>
    </submittedName>
</protein>
<organism evidence="1 2">
    <name type="scientific">Microscilla marina ATCC 23134</name>
    <dbReference type="NCBI Taxonomy" id="313606"/>
    <lineage>
        <taxon>Bacteria</taxon>
        <taxon>Pseudomonadati</taxon>
        <taxon>Bacteroidota</taxon>
        <taxon>Cytophagia</taxon>
        <taxon>Cytophagales</taxon>
        <taxon>Microscillaceae</taxon>
        <taxon>Microscilla</taxon>
    </lineage>
</organism>
<gene>
    <name evidence="1" type="ORF">M23134_00639</name>
</gene>
<dbReference type="EMBL" id="AAWS01000046">
    <property type="protein sequence ID" value="EAY25541.1"/>
    <property type="molecule type" value="Genomic_DNA"/>
</dbReference>
<comment type="caution">
    <text evidence="1">The sequence shown here is derived from an EMBL/GenBank/DDBJ whole genome shotgun (WGS) entry which is preliminary data.</text>
</comment>
<dbReference type="AlphaFoldDB" id="A1ZVJ8"/>
<dbReference type="Proteomes" id="UP000004095">
    <property type="component" value="Unassembled WGS sequence"/>
</dbReference>
<keyword evidence="2" id="KW-1185">Reference proteome</keyword>
<name>A1ZVJ8_MICM2</name>
<reference evidence="1 2" key="1">
    <citation type="submission" date="2007-01" db="EMBL/GenBank/DDBJ databases">
        <authorList>
            <person name="Haygood M."/>
            <person name="Podell S."/>
            <person name="Anderson C."/>
            <person name="Hopkinson B."/>
            <person name="Roe K."/>
            <person name="Barbeau K."/>
            <person name="Gaasterland T."/>
            <person name="Ferriera S."/>
            <person name="Johnson J."/>
            <person name="Kravitz S."/>
            <person name="Beeson K."/>
            <person name="Sutton G."/>
            <person name="Rogers Y.-H."/>
            <person name="Friedman R."/>
            <person name="Frazier M."/>
            <person name="Venter J.C."/>
        </authorList>
    </citation>
    <scope>NUCLEOTIDE SEQUENCE [LARGE SCALE GENOMIC DNA]</scope>
    <source>
        <strain evidence="1 2">ATCC 23134</strain>
    </source>
</reference>
<sequence>MLAFSNLSDDPVKTIFYGIHLCNPCHGASVIDDVNLSALSSIRLFLQKYLLSNILVPVSGIFF</sequence>
<proteinExistence type="predicted"/>
<accession>A1ZVJ8</accession>
<evidence type="ECO:0000313" key="2">
    <source>
        <dbReference type="Proteomes" id="UP000004095"/>
    </source>
</evidence>
<evidence type="ECO:0000313" key="1">
    <source>
        <dbReference type="EMBL" id="EAY25541.1"/>
    </source>
</evidence>